<evidence type="ECO:0000313" key="2">
    <source>
        <dbReference type="EMBL" id="EFW30293.1"/>
    </source>
</evidence>
<comment type="caution">
    <text evidence="2">The sequence shown here is derived from an EMBL/GenBank/DDBJ whole genome shotgun (WGS) entry which is preliminary data.</text>
</comment>
<dbReference type="Proteomes" id="UP000004633">
    <property type="component" value="Unassembled WGS sequence"/>
</dbReference>
<name>E7N0T5_9FIRM</name>
<dbReference type="RefSeq" id="WP_009349265.1">
    <property type="nucleotide sequence ID" value="NZ_GL638130.1"/>
</dbReference>
<reference evidence="2 3" key="1">
    <citation type="submission" date="2010-08" db="EMBL/GenBank/DDBJ databases">
        <authorList>
            <person name="Weinstock G."/>
            <person name="Sodergren E."/>
            <person name="Clifton S."/>
            <person name="Fulton L."/>
            <person name="Fulton B."/>
            <person name="Courtney L."/>
            <person name="Fronick C."/>
            <person name="Harrison M."/>
            <person name="Strong C."/>
            <person name="Farmer C."/>
            <person name="Delahaunty K."/>
            <person name="Markovic C."/>
            <person name="Hall O."/>
            <person name="Minx P."/>
            <person name="Tomlinson C."/>
            <person name="Mitreva M."/>
            <person name="Hou S."/>
            <person name="Chen J."/>
            <person name="Wollam A."/>
            <person name="Pepin K.H."/>
            <person name="Johnson M."/>
            <person name="Bhonagiri V."/>
            <person name="Zhang X."/>
            <person name="Suruliraj S."/>
            <person name="Warren W."/>
            <person name="Chinwalla A."/>
            <person name="Mardis E.R."/>
            <person name="Wilson R.K."/>
        </authorList>
    </citation>
    <scope>NUCLEOTIDE SEQUENCE [LARGE SCALE GENOMIC DNA]</scope>
    <source>
        <strain evidence="2 3">F0399</strain>
    </source>
</reference>
<dbReference type="PANTHER" id="PTHR42842">
    <property type="entry name" value="FAD/NAD(P)-BINDING OXIDOREDUCTASE"/>
    <property type="match status" value="1"/>
</dbReference>
<protein>
    <submittedName>
        <fullName evidence="2">FAD dependent oxidoreductase</fullName>
    </submittedName>
</protein>
<dbReference type="Pfam" id="PF21688">
    <property type="entry name" value="FAD-depend_C"/>
    <property type="match status" value="1"/>
</dbReference>
<dbReference type="HOGENOM" id="CLU_028644_3_0_9"/>
<dbReference type="Gene3D" id="3.30.70.2700">
    <property type="match status" value="1"/>
</dbReference>
<dbReference type="InterPro" id="IPR049516">
    <property type="entry name" value="FAD-depend_C"/>
</dbReference>
<evidence type="ECO:0000259" key="1">
    <source>
        <dbReference type="Pfam" id="PF21688"/>
    </source>
</evidence>
<dbReference type="InterPro" id="IPR028348">
    <property type="entry name" value="FAD-binding_protein"/>
</dbReference>
<sequence length="534" mass="57093">MIRIKNLRVPYDAAQPLAMLAAERLSLPVQVVHGVFVVHKALDARRYRGAPIVRVYMLDVQVDDERAVLRKHRKDKDIAPAPDENPMELLPPGIFTARSAHRPVVVGFGPAGIFAAWVLAKAGAAPIVLERGRDVDRRTQDVAVFWKTGRLDPLSNVQFGEGGAGTFSDGKLTARSGDPRMRAIIEAFIAAGAPEEIRVLQKPHIGTDILRTVVKNLRAEIIRCGGTVRFETQVTGVERKDGRIAAVVVNEAELIPADAVFLGIGHSARDTYAMLRAAGLAMTAKPFAVGVRIEHPQAFIDRMQYGAADYELLPAADYALTYRDDAGGRGVYSFCMCPGGMVVAAASEEGHLATNGMSNYRRNSGTANSALLVQVSPADWNGDVLGGIRLQRELERSAFRAGGGDYCAPVQSVGDFLAGRTGTRDFAVAPTYAPGVRPADLHEVLPAFAAGALARALVHWEHRIPGFGTADIPLTGVESRSSAPCRILRDARTMQAEGTAGLYPIGEGAGYAGGIMSAALDGMKAVLAFLTQIQ</sequence>
<dbReference type="PIRSF" id="PIRSF038984">
    <property type="entry name" value="FAD_binding_protein"/>
    <property type="match status" value="1"/>
</dbReference>
<feature type="domain" description="FAD-dependent protein C-terminal" evidence="1">
    <location>
        <begin position="286"/>
        <end position="481"/>
    </location>
</feature>
<dbReference type="AlphaFoldDB" id="E7N0T5"/>
<dbReference type="SUPFAM" id="SSF51905">
    <property type="entry name" value="FAD/NAD(P)-binding domain"/>
    <property type="match status" value="1"/>
</dbReference>
<dbReference type="Gene3D" id="3.50.50.60">
    <property type="entry name" value="FAD/NAD(P)-binding domain"/>
    <property type="match status" value="2"/>
</dbReference>
<proteinExistence type="predicted"/>
<dbReference type="PRINTS" id="PR00419">
    <property type="entry name" value="ADXRDTASE"/>
</dbReference>
<accession>E7N0T5</accession>
<organism evidence="2 3">
    <name type="scientific">Selenomonas artemidis F0399</name>
    <dbReference type="NCBI Taxonomy" id="749551"/>
    <lineage>
        <taxon>Bacteria</taxon>
        <taxon>Bacillati</taxon>
        <taxon>Bacillota</taxon>
        <taxon>Negativicutes</taxon>
        <taxon>Selenomonadales</taxon>
        <taxon>Selenomonadaceae</taxon>
        <taxon>Selenomonas</taxon>
    </lineage>
</organism>
<dbReference type="InterPro" id="IPR036188">
    <property type="entry name" value="FAD/NAD-bd_sf"/>
</dbReference>
<evidence type="ECO:0000313" key="3">
    <source>
        <dbReference type="Proteomes" id="UP000004633"/>
    </source>
</evidence>
<keyword evidence="3" id="KW-1185">Reference proteome</keyword>
<dbReference type="STRING" id="749551.HMPREF9555_00586"/>
<dbReference type="PANTHER" id="PTHR42842:SF3">
    <property type="entry name" value="FAD_NAD(P)-BINDING OXIDOREDUCTASE FAMILY PROTEIN"/>
    <property type="match status" value="1"/>
</dbReference>
<dbReference type="EMBL" id="AECV01000005">
    <property type="protein sequence ID" value="EFW30293.1"/>
    <property type="molecule type" value="Genomic_DNA"/>
</dbReference>
<gene>
    <name evidence="2" type="ORF">HMPREF9555_00586</name>
</gene>